<keyword evidence="10" id="KW-1185">Reference proteome</keyword>
<evidence type="ECO:0000256" key="4">
    <source>
        <dbReference type="PIRNR" id="PIRNR036492"/>
    </source>
</evidence>
<evidence type="ECO:0000256" key="1">
    <source>
        <dbReference type="ARBA" id="ARBA00009986"/>
    </source>
</evidence>
<evidence type="ECO:0000259" key="8">
    <source>
        <dbReference type="Pfam" id="PF00171"/>
    </source>
</evidence>
<dbReference type="PROSITE" id="PS00687">
    <property type="entry name" value="ALDEHYDE_DEHYDR_GLU"/>
    <property type="match status" value="1"/>
</dbReference>
<dbReference type="Gene3D" id="3.40.309.10">
    <property type="entry name" value="Aldehyde Dehydrogenase, Chain A, domain 2"/>
    <property type="match status" value="1"/>
</dbReference>
<reference evidence="10" key="1">
    <citation type="submission" date="2017-06" db="EMBL/GenBank/DDBJ databases">
        <authorList>
            <person name="Varghese N."/>
            <person name="Submissions S."/>
        </authorList>
    </citation>
    <scope>NUCLEOTIDE SEQUENCE [LARGE SCALE GENOMIC DNA]</scope>
    <source>
        <strain evidence="10">LNB2</strain>
    </source>
</reference>
<sequence length="474" mass="51374">MNQYSPVVEANPYQDIFDRLQARAPALARTTAAERIAKLRALYQAVYELRAEIGQAGHDELGMDGKMHLIPLKGEIDFFCERLEGWMGNEAVEDVPALMGRKAYIHWEPKGVVLHLSTWNSPVLISLSPLISMIASGNAVALKPSEVAPLSAEMVRQVIEKAGLADDVAVITGGPDVAQALLKLPFNHICYVGNNRVGRLVMEAAAQHFAGVTLEMGGKNPAVIERDADLDDAAGKIAFVRHLIAGQVCLCPDYLLVHESIKDAYVAKLIEKITAFYNPNGEGFQASADLPRIVNERHTLRIKALIDDAVGKGARILMGGEVDPAAKYVAPTILDNVTEDMEIFQEEVFGPVLTIHAFATREDAVREIAKRPKPLGLYIFTQDRETADWYIDHTRSGSAAVNNAAIQANVATLPFGGSNHSGIGRLGGKAGFQEFSNGRAVVEDALDPAQGAPMFYPPFPAEAAAYVDFLLIPN</sequence>
<dbReference type="PANTHER" id="PTHR43570">
    <property type="entry name" value="ALDEHYDE DEHYDROGENASE"/>
    <property type="match status" value="1"/>
</dbReference>
<name>A0A239EXS4_9SPHN</name>
<dbReference type="PANTHER" id="PTHR43570:SF20">
    <property type="entry name" value="ALDEHYDE DEHYDROGENASE ALDX-RELATED"/>
    <property type="match status" value="1"/>
</dbReference>
<dbReference type="InterPro" id="IPR016161">
    <property type="entry name" value="Ald_DH/histidinol_DH"/>
</dbReference>
<feature type="domain" description="Aldehyde dehydrogenase" evidence="8">
    <location>
        <begin position="16"/>
        <end position="440"/>
    </location>
</feature>
<dbReference type="RefSeq" id="WP_089219238.1">
    <property type="nucleotide sequence ID" value="NZ_FZOS01000007.1"/>
</dbReference>
<evidence type="ECO:0000256" key="6">
    <source>
        <dbReference type="PROSITE-ProRule" id="PRU10007"/>
    </source>
</evidence>
<dbReference type="Gene3D" id="3.40.605.10">
    <property type="entry name" value="Aldehyde Dehydrogenase, Chain A, domain 1"/>
    <property type="match status" value="1"/>
</dbReference>
<dbReference type="InterPro" id="IPR015590">
    <property type="entry name" value="Aldehyde_DH_dom"/>
</dbReference>
<proteinExistence type="inferred from homology"/>
<evidence type="ECO:0000313" key="9">
    <source>
        <dbReference type="EMBL" id="SNS48624.1"/>
    </source>
</evidence>
<dbReference type="InterPro" id="IPR029510">
    <property type="entry name" value="Ald_DH_CS_GLU"/>
</dbReference>
<dbReference type="PIRSF" id="PIRSF036492">
    <property type="entry name" value="ALDH"/>
    <property type="match status" value="1"/>
</dbReference>
<evidence type="ECO:0000256" key="7">
    <source>
        <dbReference type="RuleBase" id="RU003345"/>
    </source>
</evidence>
<dbReference type="AlphaFoldDB" id="A0A239EXS4"/>
<dbReference type="InterPro" id="IPR016162">
    <property type="entry name" value="Ald_DH_N"/>
</dbReference>
<feature type="active site" evidence="5 6">
    <location>
        <position position="215"/>
    </location>
</feature>
<feature type="active site" evidence="5">
    <location>
        <position position="249"/>
    </location>
</feature>
<dbReference type="InterPro" id="IPR016163">
    <property type="entry name" value="Ald_DH_C"/>
</dbReference>
<evidence type="ECO:0000256" key="2">
    <source>
        <dbReference type="ARBA" id="ARBA00023002"/>
    </source>
</evidence>
<dbReference type="EMBL" id="FZOS01000007">
    <property type="protein sequence ID" value="SNS48624.1"/>
    <property type="molecule type" value="Genomic_DNA"/>
</dbReference>
<evidence type="ECO:0000256" key="5">
    <source>
        <dbReference type="PIRSR" id="PIRSR036492-1"/>
    </source>
</evidence>
<dbReference type="GO" id="GO:0006081">
    <property type="term" value="P:aldehyde metabolic process"/>
    <property type="evidence" value="ECO:0007669"/>
    <property type="project" value="InterPro"/>
</dbReference>
<dbReference type="InterPro" id="IPR012394">
    <property type="entry name" value="Aldehyde_DH_NAD(P)"/>
</dbReference>
<dbReference type="Proteomes" id="UP000198281">
    <property type="component" value="Unassembled WGS sequence"/>
</dbReference>
<evidence type="ECO:0000313" key="10">
    <source>
        <dbReference type="Proteomes" id="UP000198281"/>
    </source>
</evidence>
<protein>
    <recommendedName>
        <fullName evidence="4">Aldehyde dehydrogenase</fullName>
    </recommendedName>
</protein>
<comment type="similarity">
    <text evidence="1 4 7">Belongs to the aldehyde dehydrogenase family.</text>
</comment>
<accession>A0A239EXS4</accession>
<gene>
    <name evidence="9" type="ORF">SAMN06295912_107129</name>
</gene>
<keyword evidence="3" id="KW-0520">NAD</keyword>
<dbReference type="OrthoDB" id="9812625at2"/>
<dbReference type="GO" id="GO:0004029">
    <property type="term" value="F:aldehyde dehydrogenase (NAD+) activity"/>
    <property type="evidence" value="ECO:0007669"/>
    <property type="project" value="TreeGrafter"/>
</dbReference>
<dbReference type="SUPFAM" id="SSF53720">
    <property type="entry name" value="ALDH-like"/>
    <property type="match status" value="1"/>
</dbReference>
<organism evidence="9 10">
    <name type="scientific">Edaphosphingomonas laterariae</name>
    <dbReference type="NCBI Taxonomy" id="861865"/>
    <lineage>
        <taxon>Bacteria</taxon>
        <taxon>Pseudomonadati</taxon>
        <taxon>Pseudomonadota</taxon>
        <taxon>Alphaproteobacteria</taxon>
        <taxon>Sphingomonadales</taxon>
        <taxon>Rhizorhabdaceae</taxon>
        <taxon>Edaphosphingomonas</taxon>
    </lineage>
</organism>
<dbReference type="Pfam" id="PF00171">
    <property type="entry name" value="Aldedh"/>
    <property type="match status" value="1"/>
</dbReference>
<keyword evidence="2 4" id="KW-0560">Oxidoreductase</keyword>
<evidence type="ECO:0000256" key="3">
    <source>
        <dbReference type="ARBA" id="ARBA00023027"/>
    </source>
</evidence>
<dbReference type="GO" id="GO:0005737">
    <property type="term" value="C:cytoplasm"/>
    <property type="evidence" value="ECO:0007669"/>
    <property type="project" value="TreeGrafter"/>
</dbReference>